<dbReference type="WBParaSite" id="ES5_v2.g20117.t1">
    <property type="protein sequence ID" value="ES5_v2.g20117.t1"/>
    <property type="gene ID" value="ES5_v2.g20117"/>
</dbReference>
<proteinExistence type="predicted"/>
<dbReference type="Proteomes" id="UP000887579">
    <property type="component" value="Unplaced"/>
</dbReference>
<sequence length="304" mass="33434">MKPIILFKGGCIILYLLLGALIIGSIASYWRNEHSELEEFDIGGKKVTINPSMAAAAAIVADIKSKLPQLQLLKSEKNDDIQMKYGIVKNCKGFMNDDCKWLLKSDKNDDIQMKYGIVKNCKDFMNDDCKWPENSGFVGDTVIVVMLTGAVVIYVANIIIMLVSIFLRSCPAKVLYFLPLSCFLGTVFSLASIAVFLIYYNEKYFPYSPVLFGIIKGSGAESLYKVKDDTITGPSFFKITYAEGFYVLVVVTLLSLAAIGLTAFTAYKSVNDEEAEARVGCEIQVVKAEVAPASSEAAHDTPPE</sequence>
<accession>A0AC34FRV6</accession>
<evidence type="ECO:0000313" key="1">
    <source>
        <dbReference type="Proteomes" id="UP000887579"/>
    </source>
</evidence>
<organism evidence="1 2">
    <name type="scientific">Panagrolaimus sp. ES5</name>
    <dbReference type="NCBI Taxonomy" id="591445"/>
    <lineage>
        <taxon>Eukaryota</taxon>
        <taxon>Metazoa</taxon>
        <taxon>Ecdysozoa</taxon>
        <taxon>Nematoda</taxon>
        <taxon>Chromadorea</taxon>
        <taxon>Rhabditida</taxon>
        <taxon>Tylenchina</taxon>
        <taxon>Panagrolaimomorpha</taxon>
        <taxon>Panagrolaimoidea</taxon>
        <taxon>Panagrolaimidae</taxon>
        <taxon>Panagrolaimus</taxon>
    </lineage>
</organism>
<evidence type="ECO:0000313" key="2">
    <source>
        <dbReference type="WBParaSite" id="ES5_v2.g20117.t1"/>
    </source>
</evidence>
<protein>
    <submittedName>
        <fullName evidence="2">Uncharacterized protein</fullName>
    </submittedName>
</protein>
<name>A0AC34FRV6_9BILA</name>
<reference evidence="2" key="1">
    <citation type="submission" date="2022-11" db="UniProtKB">
        <authorList>
            <consortium name="WormBaseParasite"/>
        </authorList>
    </citation>
    <scope>IDENTIFICATION</scope>
</reference>